<sequence>MKKLEAIIRPEKFQELREELDQHGVKGMTISEVAGCGQQKGQKGVFRGNKYEIKLYPKVKVELVVDNDDVDVTANIISRTCSTDQVGDGKIFVSAVEDVYRIRTGETGKEALQ</sequence>
<dbReference type="PANTHER" id="PTHR30115:SF11">
    <property type="entry name" value="NITROGEN REGULATORY PROTEIN P-II HOMOLOG"/>
    <property type="match status" value="1"/>
</dbReference>
<comment type="similarity">
    <text evidence="1">Belongs to the P(II) protein family.</text>
</comment>
<dbReference type="Pfam" id="PF00543">
    <property type="entry name" value="P-II"/>
    <property type="match status" value="1"/>
</dbReference>
<name>A0ABT9VFH8_9BACI</name>
<dbReference type="PRINTS" id="PR00340">
    <property type="entry name" value="PIIGLNB"/>
</dbReference>
<accession>A0ABT9VFH8</accession>
<dbReference type="PROSITE" id="PS00638">
    <property type="entry name" value="PII_GLNB_CTER"/>
    <property type="match status" value="1"/>
</dbReference>
<evidence type="ECO:0000256" key="1">
    <source>
        <dbReference type="RuleBase" id="RU003936"/>
    </source>
</evidence>
<dbReference type="Proteomes" id="UP001224359">
    <property type="component" value="Unassembled WGS sequence"/>
</dbReference>
<keyword evidence="3" id="KW-1185">Reference proteome</keyword>
<evidence type="ECO:0000313" key="2">
    <source>
        <dbReference type="EMBL" id="MDQ0159726.1"/>
    </source>
</evidence>
<comment type="caution">
    <text evidence="2">The sequence shown here is derived from an EMBL/GenBank/DDBJ whole genome shotgun (WGS) entry which is preliminary data.</text>
</comment>
<dbReference type="InterPro" id="IPR015867">
    <property type="entry name" value="N-reg_PII/ATP_PRibTrfase_C"/>
</dbReference>
<protein>
    <submittedName>
        <fullName evidence="2">Nitrogen regulatory protein P-II 1</fullName>
    </submittedName>
</protein>
<dbReference type="InterPro" id="IPR017918">
    <property type="entry name" value="N-reg_PII_CS"/>
</dbReference>
<dbReference type="SUPFAM" id="SSF54913">
    <property type="entry name" value="GlnB-like"/>
    <property type="match status" value="1"/>
</dbReference>
<dbReference type="EMBL" id="JAUSTQ010000006">
    <property type="protein sequence ID" value="MDQ0159726.1"/>
    <property type="molecule type" value="Genomic_DNA"/>
</dbReference>
<dbReference type="InterPro" id="IPR002187">
    <property type="entry name" value="N-reg_PII"/>
</dbReference>
<organism evidence="2 3">
    <name type="scientific">Alkalibacillus salilacus</name>
    <dbReference type="NCBI Taxonomy" id="284582"/>
    <lineage>
        <taxon>Bacteria</taxon>
        <taxon>Bacillati</taxon>
        <taxon>Bacillota</taxon>
        <taxon>Bacilli</taxon>
        <taxon>Bacillales</taxon>
        <taxon>Bacillaceae</taxon>
        <taxon>Alkalibacillus</taxon>
    </lineage>
</organism>
<proteinExistence type="inferred from homology"/>
<dbReference type="Gene3D" id="3.30.70.120">
    <property type="match status" value="1"/>
</dbReference>
<evidence type="ECO:0000313" key="3">
    <source>
        <dbReference type="Proteomes" id="UP001224359"/>
    </source>
</evidence>
<dbReference type="RefSeq" id="WP_306976435.1">
    <property type="nucleotide sequence ID" value="NZ_JAUSTQ010000006.1"/>
</dbReference>
<gene>
    <name evidence="2" type="ORF">J2S77_001712</name>
</gene>
<dbReference type="InterPro" id="IPR011322">
    <property type="entry name" value="N-reg_PII-like_a/b"/>
</dbReference>
<dbReference type="PROSITE" id="PS51343">
    <property type="entry name" value="PII_GLNB_DOM"/>
    <property type="match status" value="1"/>
</dbReference>
<dbReference type="SMART" id="SM00938">
    <property type="entry name" value="P-II"/>
    <property type="match status" value="1"/>
</dbReference>
<dbReference type="PANTHER" id="PTHR30115">
    <property type="entry name" value="NITROGEN REGULATORY PROTEIN P-II"/>
    <property type="match status" value="1"/>
</dbReference>
<reference evidence="2 3" key="1">
    <citation type="submission" date="2023-07" db="EMBL/GenBank/DDBJ databases">
        <title>Genomic Encyclopedia of Type Strains, Phase IV (KMG-IV): sequencing the most valuable type-strain genomes for metagenomic binning, comparative biology and taxonomic classification.</title>
        <authorList>
            <person name="Goeker M."/>
        </authorList>
    </citation>
    <scope>NUCLEOTIDE SEQUENCE [LARGE SCALE GENOMIC DNA]</scope>
    <source>
        <strain evidence="2 3">DSM 16460</strain>
    </source>
</reference>